<evidence type="ECO:0000313" key="7">
    <source>
        <dbReference type="WBParaSite" id="EN70_9699"/>
    </source>
</evidence>
<dbReference type="InterPro" id="IPR036028">
    <property type="entry name" value="SH3-like_dom_sf"/>
</dbReference>
<dbReference type="SUPFAM" id="SSF50044">
    <property type="entry name" value="SH3-domain"/>
    <property type="match status" value="1"/>
</dbReference>
<dbReference type="Gene3D" id="2.30.30.40">
    <property type="entry name" value="SH3 Domains"/>
    <property type="match status" value="1"/>
</dbReference>
<dbReference type="WBParaSite" id="EN70_9699">
    <property type="protein sequence ID" value="EN70_9699"/>
    <property type="gene ID" value="EN70_9699"/>
</dbReference>
<dbReference type="SMART" id="SM00326">
    <property type="entry name" value="SH3"/>
    <property type="match status" value="1"/>
</dbReference>
<reference evidence="7" key="2">
    <citation type="submission" date="2016-11" db="UniProtKB">
        <authorList>
            <consortium name="WormBaseParasite"/>
        </authorList>
    </citation>
    <scope>IDENTIFICATION</scope>
</reference>
<dbReference type="PROSITE" id="PS50002">
    <property type="entry name" value="SH3"/>
    <property type="match status" value="1"/>
</dbReference>
<accession>A0A1I7W4U8</accession>
<evidence type="ECO:0000256" key="4">
    <source>
        <dbReference type="SAM" id="Phobius"/>
    </source>
</evidence>
<feature type="transmembrane region" description="Helical" evidence="4">
    <location>
        <begin position="343"/>
        <end position="364"/>
    </location>
</feature>
<keyword evidence="6" id="KW-1185">Reference proteome</keyword>
<reference evidence="6" key="1">
    <citation type="submission" date="2012-04" db="EMBL/GenBank/DDBJ databases">
        <title>The Genome Sequence of Loa loa.</title>
        <authorList>
            <consortium name="The Broad Institute Genome Sequencing Platform"/>
            <consortium name="Broad Institute Genome Sequencing Center for Infectious Disease"/>
            <person name="Nutman T.B."/>
            <person name="Fink D.L."/>
            <person name="Russ C."/>
            <person name="Young S."/>
            <person name="Zeng Q."/>
            <person name="Gargeya S."/>
            <person name="Alvarado L."/>
            <person name="Berlin A."/>
            <person name="Chapman S.B."/>
            <person name="Chen Z."/>
            <person name="Freedman E."/>
            <person name="Gellesch M."/>
            <person name="Goldberg J."/>
            <person name="Griggs A."/>
            <person name="Gujja S."/>
            <person name="Heilman E.R."/>
            <person name="Heiman D."/>
            <person name="Howarth C."/>
            <person name="Mehta T."/>
            <person name="Neiman D."/>
            <person name="Pearson M."/>
            <person name="Roberts A."/>
            <person name="Saif S."/>
            <person name="Shea T."/>
            <person name="Shenoy N."/>
            <person name="Sisk P."/>
            <person name="Stolte C."/>
            <person name="Sykes S."/>
            <person name="White J."/>
            <person name="Yandava C."/>
            <person name="Haas B."/>
            <person name="Henn M.R."/>
            <person name="Nusbaum C."/>
            <person name="Birren B."/>
        </authorList>
    </citation>
    <scope>NUCLEOTIDE SEQUENCE [LARGE SCALE GENOMIC DNA]</scope>
</reference>
<organism evidence="6 7">
    <name type="scientific">Loa loa</name>
    <name type="common">Eye worm</name>
    <name type="synonym">Filaria loa</name>
    <dbReference type="NCBI Taxonomy" id="7209"/>
    <lineage>
        <taxon>Eukaryota</taxon>
        <taxon>Metazoa</taxon>
        <taxon>Ecdysozoa</taxon>
        <taxon>Nematoda</taxon>
        <taxon>Chromadorea</taxon>
        <taxon>Rhabditida</taxon>
        <taxon>Spirurina</taxon>
        <taxon>Spiruromorpha</taxon>
        <taxon>Filarioidea</taxon>
        <taxon>Onchocercidae</taxon>
        <taxon>Loa</taxon>
    </lineage>
</organism>
<feature type="compositionally biased region" description="Polar residues" evidence="3">
    <location>
        <begin position="163"/>
        <end position="182"/>
    </location>
</feature>
<evidence type="ECO:0000256" key="2">
    <source>
        <dbReference type="PROSITE-ProRule" id="PRU00192"/>
    </source>
</evidence>
<evidence type="ECO:0000256" key="1">
    <source>
        <dbReference type="ARBA" id="ARBA00022443"/>
    </source>
</evidence>
<sequence length="371" mass="40470">MLRYSKSIRSRTQSLYRDAKRRFNKSFRSHHSTERESGHNEGCVAVDDFKASEKGQLSVTKGQRLEVVEYCGDAPEWVLVSITWENGEQQRGLVPCSMARQLPAQQIVPWWIHHISLMSLPRRKTSSKEKVYDGKYIPVDGPCFRRFFSNGQQQQQGLLSGSHSRPQSVSLATRKSNGQQLRHSAADPLHSGCSSSTDQQDHLLPRDLVESDLTVVSTTSTGGAHSVLSSCDDQTNLTTEHGEASTAGGLLSVNPPLIDPTVESTASFSDQAEFELPPPMSELSSAVADAAASRNTSLVTIFSPFSMVYLQEVLGSMIDDTISLGIRFIDTKINYSIAKLFCFLRLTAAAAATAATAAAIVAVAKSKLMIS</sequence>
<keyword evidence="4" id="KW-1133">Transmembrane helix</keyword>
<evidence type="ECO:0000259" key="5">
    <source>
        <dbReference type="PROSITE" id="PS50002"/>
    </source>
</evidence>
<name>A0A1I7W4U8_LOALO</name>
<dbReference type="Proteomes" id="UP000095285">
    <property type="component" value="Unassembled WGS sequence"/>
</dbReference>
<keyword evidence="4" id="KW-0812">Transmembrane</keyword>
<keyword evidence="4" id="KW-0472">Membrane</keyword>
<evidence type="ECO:0000256" key="3">
    <source>
        <dbReference type="SAM" id="MobiDB-lite"/>
    </source>
</evidence>
<dbReference type="AlphaFoldDB" id="A0A1I7W4U8"/>
<feature type="domain" description="SH3" evidence="5">
    <location>
        <begin position="38"/>
        <end position="104"/>
    </location>
</feature>
<evidence type="ECO:0000313" key="6">
    <source>
        <dbReference type="Proteomes" id="UP000095285"/>
    </source>
</evidence>
<feature type="region of interest" description="Disordered" evidence="3">
    <location>
        <begin position="155"/>
        <end position="201"/>
    </location>
</feature>
<protein>
    <submittedName>
        <fullName evidence="7">SH3 domain-containing protein</fullName>
    </submittedName>
</protein>
<proteinExistence type="predicted"/>
<keyword evidence="1 2" id="KW-0728">SH3 domain</keyword>
<dbReference type="InterPro" id="IPR001452">
    <property type="entry name" value="SH3_domain"/>
</dbReference>